<feature type="transmembrane region" description="Helical" evidence="7">
    <location>
        <begin position="711"/>
        <end position="735"/>
    </location>
</feature>
<name>A0A7Y9F0H2_9ACTN</name>
<evidence type="ECO:0000313" key="10">
    <source>
        <dbReference type="Proteomes" id="UP000516957"/>
    </source>
</evidence>
<gene>
    <name evidence="9" type="ORF">BKA08_001309</name>
</gene>
<keyword evidence="3 7" id="KW-0812">Transmembrane</keyword>
<evidence type="ECO:0000313" key="9">
    <source>
        <dbReference type="EMBL" id="NYD57071.1"/>
    </source>
</evidence>
<feature type="transmembrane region" description="Helical" evidence="7">
    <location>
        <begin position="403"/>
        <end position="420"/>
    </location>
</feature>
<keyword evidence="2" id="KW-1003">Cell membrane</keyword>
<feature type="transmembrane region" description="Helical" evidence="7">
    <location>
        <begin position="680"/>
        <end position="699"/>
    </location>
</feature>
<evidence type="ECO:0000256" key="6">
    <source>
        <dbReference type="SAM" id="MobiDB-lite"/>
    </source>
</evidence>
<feature type="transmembrane region" description="Helical" evidence="7">
    <location>
        <begin position="220"/>
        <end position="248"/>
    </location>
</feature>
<feature type="compositionally biased region" description="Basic and acidic residues" evidence="6">
    <location>
        <begin position="759"/>
        <end position="769"/>
    </location>
</feature>
<dbReference type="GO" id="GO:0005886">
    <property type="term" value="C:plasma membrane"/>
    <property type="evidence" value="ECO:0007669"/>
    <property type="project" value="UniProtKB-SubCell"/>
</dbReference>
<accession>A0A7Y9F0H2</accession>
<organism evidence="9 10">
    <name type="scientific">Nocardioides marinisabuli</name>
    <dbReference type="NCBI Taxonomy" id="419476"/>
    <lineage>
        <taxon>Bacteria</taxon>
        <taxon>Bacillati</taxon>
        <taxon>Actinomycetota</taxon>
        <taxon>Actinomycetes</taxon>
        <taxon>Propionibacteriales</taxon>
        <taxon>Nocardioidaceae</taxon>
        <taxon>Nocardioides</taxon>
    </lineage>
</organism>
<evidence type="ECO:0000256" key="1">
    <source>
        <dbReference type="ARBA" id="ARBA00004651"/>
    </source>
</evidence>
<feature type="transmembrane region" description="Helical" evidence="7">
    <location>
        <begin position="341"/>
        <end position="366"/>
    </location>
</feature>
<evidence type="ECO:0000259" key="8">
    <source>
        <dbReference type="PROSITE" id="PS50156"/>
    </source>
</evidence>
<dbReference type="InterPro" id="IPR050545">
    <property type="entry name" value="Mycobact_MmpL"/>
</dbReference>
<dbReference type="Pfam" id="PF03176">
    <property type="entry name" value="MMPL"/>
    <property type="match status" value="2"/>
</dbReference>
<dbReference type="RefSeq" id="WP_179614886.1">
    <property type="nucleotide sequence ID" value="NZ_CP059163.1"/>
</dbReference>
<feature type="domain" description="SSD" evidence="8">
    <location>
        <begin position="232"/>
        <end position="364"/>
    </location>
</feature>
<comment type="subcellular location">
    <subcellularLocation>
        <location evidence="1">Cell membrane</location>
        <topology evidence="1">Multi-pass membrane protein</topology>
    </subcellularLocation>
</comment>
<feature type="transmembrane region" description="Helical" evidence="7">
    <location>
        <begin position="16"/>
        <end position="37"/>
    </location>
</feature>
<keyword evidence="5 7" id="KW-0472">Membrane</keyword>
<dbReference type="PROSITE" id="PS50156">
    <property type="entry name" value="SSD"/>
    <property type="match status" value="1"/>
</dbReference>
<sequence length="789" mass="82330">MATLLARLGTTAYRRWPFFIAAWVAVLAVIIGLAAAFSKPMSDNFTIPGIPSEQAADLQAELFPGATSAFDQANVNVVVQAPEGETLADDANAEVVDQLIADLAALPQQADDVEILPPGEVAAGQEQMLVEQARASGGDVQQARADAAALSPLTEDGRTGLITYTWDVETPADVEPETLDALDEVMDDARDQGLVVEANGPGATGFATPGLASEALGIGVALLVLILTFGSLVAAGLPIITALIGVAIGLTGVTAMTAFVDISSSTSILATMIGLAVGIDYTLFILARYRTELHHTDDRARAVGIAVGTAGSAVVFAGLTVLIALSALSVVGIPFLSAMGLAAAATVFVAVLISLTLLPAVLGMLGRRAFGAQVRRYAPQRDEQGLVVNNGVRWARWVGKRPVALVLAVVVALGALAIPLKELQLAFPTDSTAASDTTQRQASDIIAAEFGPGREAPLLVVVDARDVADGEQGAAFGEVVGWASGLEGVENAQVVATNADPTAEPGTPEASPTGALVQVLPEFGPADAEAQDLLTELRDGESGIEDATGTDLGVTGLTAITTDVSDRLADALPVYLSIIVGLAFILLMIVFRSILVPLTATLGFLLSVLATLGATVAVFQLGWGGFVEGQPLVSFIPLFLIGVVFGLAMDYQVFLVTRIREARVHGMSTPDAIVDGFRNSARVVTAAAAIMTAVFSAFMLQDDAIIKSMGFALAIAIVFDAFVVRMVLIPALLYLMGDRSWWLPAWLDKVLPDVDVEGEKLDRGPGYHEEESDLDSELDELTDEQSQRV</sequence>
<keyword evidence="4 7" id="KW-1133">Transmembrane helix</keyword>
<evidence type="ECO:0000256" key="4">
    <source>
        <dbReference type="ARBA" id="ARBA00022989"/>
    </source>
</evidence>
<dbReference type="AlphaFoldDB" id="A0A7Y9F0H2"/>
<dbReference type="Proteomes" id="UP000516957">
    <property type="component" value="Unassembled WGS sequence"/>
</dbReference>
<proteinExistence type="predicted"/>
<feature type="transmembrane region" description="Helical" evidence="7">
    <location>
        <begin position="574"/>
        <end position="595"/>
    </location>
</feature>
<feature type="transmembrane region" description="Helical" evidence="7">
    <location>
        <begin position="302"/>
        <end position="335"/>
    </location>
</feature>
<dbReference type="EMBL" id="JACCBE010000001">
    <property type="protein sequence ID" value="NYD57071.1"/>
    <property type="molecule type" value="Genomic_DNA"/>
</dbReference>
<evidence type="ECO:0000256" key="3">
    <source>
        <dbReference type="ARBA" id="ARBA00022692"/>
    </source>
</evidence>
<keyword evidence="10" id="KW-1185">Reference proteome</keyword>
<dbReference type="PANTHER" id="PTHR33406">
    <property type="entry name" value="MEMBRANE PROTEIN MJ1562-RELATED"/>
    <property type="match status" value="1"/>
</dbReference>
<dbReference type="SUPFAM" id="SSF82866">
    <property type="entry name" value="Multidrug efflux transporter AcrB transmembrane domain"/>
    <property type="match status" value="2"/>
</dbReference>
<dbReference type="Gene3D" id="1.20.1640.10">
    <property type="entry name" value="Multidrug efflux transporter AcrB transmembrane domain"/>
    <property type="match status" value="2"/>
</dbReference>
<reference evidence="9 10" key="1">
    <citation type="submission" date="2020-07" db="EMBL/GenBank/DDBJ databases">
        <title>Sequencing the genomes of 1000 actinobacteria strains.</title>
        <authorList>
            <person name="Klenk H.-P."/>
        </authorList>
    </citation>
    <scope>NUCLEOTIDE SEQUENCE [LARGE SCALE GENOMIC DNA]</scope>
    <source>
        <strain evidence="9 10">DSM 18965</strain>
    </source>
</reference>
<dbReference type="InterPro" id="IPR004869">
    <property type="entry name" value="MMPL_dom"/>
</dbReference>
<evidence type="ECO:0000256" key="5">
    <source>
        <dbReference type="ARBA" id="ARBA00023136"/>
    </source>
</evidence>
<feature type="region of interest" description="Disordered" evidence="6">
    <location>
        <begin position="759"/>
        <end position="789"/>
    </location>
</feature>
<feature type="transmembrane region" description="Helical" evidence="7">
    <location>
        <begin position="635"/>
        <end position="659"/>
    </location>
</feature>
<dbReference type="InterPro" id="IPR000731">
    <property type="entry name" value="SSD"/>
</dbReference>
<feature type="transmembrane region" description="Helical" evidence="7">
    <location>
        <begin position="602"/>
        <end position="623"/>
    </location>
</feature>
<evidence type="ECO:0000256" key="2">
    <source>
        <dbReference type="ARBA" id="ARBA00022475"/>
    </source>
</evidence>
<protein>
    <submittedName>
        <fullName evidence="9">RND superfamily putative drug exporter</fullName>
    </submittedName>
</protein>
<dbReference type="PANTHER" id="PTHR33406:SF13">
    <property type="entry name" value="MEMBRANE PROTEIN YDFJ"/>
    <property type="match status" value="1"/>
</dbReference>
<feature type="transmembrane region" description="Helical" evidence="7">
    <location>
        <begin position="268"/>
        <end position="290"/>
    </location>
</feature>
<comment type="caution">
    <text evidence="9">The sequence shown here is derived from an EMBL/GenBank/DDBJ whole genome shotgun (WGS) entry which is preliminary data.</text>
</comment>
<feature type="compositionally biased region" description="Acidic residues" evidence="6">
    <location>
        <begin position="770"/>
        <end position="783"/>
    </location>
</feature>
<evidence type="ECO:0000256" key="7">
    <source>
        <dbReference type="SAM" id="Phobius"/>
    </source>
</evidence>